<dbReference type="NCBIfam" id="TIGR03891">
    <property type="entry name" value="thiopep_ocin"/>
    <property type="match status" value="1"/>
</dbReference>
<evidence type="ECO:0000313" key="3">
    <source>
        <dbReference type="EMBL" id="MDR7320845.1"/>
    </source>
</evidence>
<dbReference type="EMBL" id="JAVDYC010000001">
    <property type="protein sequence ID" value="MDR7320845.1"/>
    <property type="molecule type" value="Genomic_DNA"/>
</dbReference>
<dbReference type="InterPro" id="IPR023809">
    <property type="entry name" value="Thiopep_bacteriocin_synth_dom"/>
</dbReference>
<protein>
    <submittedName>
        <fullName evidence="3">Thiopeptide-type bacteriocin biosynthesis protein</fullName>
    </submittedName>
</protein>
<dbReference type="Proteomes" id="UP001183629">
    <property type="component" value="Unassembled WGS sequence"/>
</dbReference>
<dbReference type="RefSeq" id="WP_310409512.1">
    <property type="nucleotide sequence ID" value="NZ_JAVDYC010000001.1"/>
</dbReference>
<name>A0AAE4CQF5_9ACTN</name>
<dbReference type="Pfam" id="PF04738">
    <property type="entry name" value="Lant_dehydr_N"/>
    <property type="match status" value="1"/>
</dbReference>
<feature type="domain" description="Thiopeptide-type bacteriocin biosynthesis" evidence="2">
    <location>
        <begin position="688"/>
        <end position="902"/>
    </location>
</feature>
<feature type="domain" description="Lantibiotic dehydratase N-terminal" evidence="1">
    <location>
        <begin position="256"/>
        <end position="627"/>
    </location>
</feature>
<proteinExistence type="predicted"/>
<evidence type="ECO:0000259" key="2">
    <source>
        <dbReference type="Pfam" id="PF14028"/>
    </source>
</evidence>
<evidence type="ECO:0000259" key="1">
    <source>
        <dbReference type="Pfam" id="PF04738"/>
    </source>
</evidence>
<accession>A0AAE4CQF5</accession>
<dbReference type="Pfam" id="PF14028">
    <property type="entry name" value="Lant_dehydr_C"/>
    <property type="match status" value="1"/>
</dbReference>
<organism evidence="3 4">
    <name type="scientific">Catenuloplanes niger</name>
    <dbReference type="NCBI Taxonomy" id="587534"/>
    <lineage>
        <taxon>Bacteria</taxon>
        <taxon>Bacillati</taxon>
        <taxon>Actinomycetota</taxon>
        <taxon>Actinomycetes</taxon>
        <taxon>Micromonosporales</taxon>
        <taxon>Micromonosporaceae</taxon>
        <taxon>Catenuloplanes</taxon>
    </lineage>
</organism>
<dbReference type="InterPro" id="IPR006827">
    <property type="entry name" value="Lant_deHydtase_N"/>
</dbReference>
<reference evidence="3 4" key="1">
    <citation type="submission" date="2023-07" db="EMBL/GenBank/DDBJ databases">
        <title>Sequencing the genomes of 1000 actinobacteria strains.</title>
        <authorList>
            <person name="Klenk H.-P."/>
        </authorList>
    </citation>
    <scope>NUCLEOTIDE SEQUENCE [LARGE SCALE GENOMIC DNA]</scope>
    <source>
        <strain evidence="3 4">DSM 44711</strain>
    </source>
</reference>
<gene>
    <name evidence="3" type="ORF">J2S44_001095</name>
</gene>
<dbReference type="AlphaFoldDB" id="A0AAE4CQF5"/>
<sequence length="911" mass="98904">MFATPGAALIRAAAYPAGLDLPPLPNLAAGTPAQWQEWLRTVWAIPKFAEAVTSAAPQLAGQIDRGLTDSLPPRELRRLVESAVRYLLRWTTRPTPFGTFAGVAPITFGPHAAVRWGEAHRAVARPDDRLIDIHATRAEHDLAALRTTAVVTNTLGYRRGHRWVLPCAQSDGARRFDVEVRLTSGIQAAIEAASTPVPFAGLSARLAGSVMHDVDAAERLLASLVQTGVLLSGIRPATTVTDPAGHLARHVSLPDAGTQAAVDLRLDADVTLPPAVLHEAGRAASALTAVAPHFPGWADYHAAFIHRWGPGAAVPMREVLNVLGFPAGFRGASRRVPAVFTARDRALAQLAQQSAMTGGAEVILDDALINGLRGDDDRPPVPHTELRFTLAAPTLRDLDRGTFTLTVAGGSRHAGAAAGRFLHLLHTDELAAFAQVYRTLPPVLAGAQIAQLSGPPLDARMISVARAPELLPVLPVGDFHPDPVWTVADLAVTGDGDRLWLVSLTTGQPVEPLLLNSVLLPSLQQPLIRFLTEIWAAWTAPCTRFDWGHAESLPFLPRVRRGRSILHPARWAIARTDLPAAGETWSRWHDAWQRQRERLHLPDEVLVGDGDVQLRLDLQDSNHLAILRALIARRDHTTVTEAPGPAGWIDGRPAELLLTLTHASRPAPPTRAVRRASSTVHRPGRSSWLEARLYGNPDHILTDLAGRAEQFPDGWWFLRYPDPEPHLRLRIPTGSTSPIRILTWLAAWTQDLEHDAVLHNYSLHTYRPETRHGTGPAQAAAEAVFAADSRTILHRLHGDRQATTAAGMIAIADAFTGDGLHWIATHVPHRTGPRLTPQQLARARTRLYDAGLATALAAYRCAAEADGIDADQVLADLLHLHHARMIGVDIASERHCLRLARATARTHQMTS</sequence>
<keyword evidence="4" id="KW-1185">Reference proteome</keyword>
<evidence type="ECO:0000313" key="4">
    <source>
        <dbReference type="Proteomes" id="UP001183629"/>
    </source>
</evidence>
<comment type="caution">
    <text evidence="3">The sequence shown here is derived from an EMBL/GenBank/DDBJ whole genome shotgun (WGS) entry which is preliminary data.</text>
</comment>